<evidence type="ECO:0000256" key="10">
    <source>
        <dbReference type="PROSITE-ProRule" id="PRU10133"/>
    </source>
</evidence>
<evidence type="ECO:0000256" key="3">
    <source>
        <dbReference type="ARBA" id="ARBA00022741"/>
    </source>
</evidence>
<evidence type="ECO:0000256" key="8">
    <source>
        <dbReference type="ARBA" id="ARBA00077509"/>
    </source>
</evidence>
<protein>
    <recommendedName>
        <fullName evidence="6">Ubiquitin-conjugating enzyme E2 T</fullName>
        <ecNumber evidence="1">2.3.2.23</ecNumber>
    </recommendedName>
    <alternativeName>
        <fullName evidence="7">E2 ubiquitin-conjugating enzyme T</fullName>
    </alternativeName>
    <alternativeName>
        <fullName evidence="9">Ubiquitin carrier protein T</fullName>
    </alternativeName>
    <alternativeName>
        <fullName evidence="8">Ubiquitin-protein ligase T</fullName>
    </alternativeName>
</protein>
<dbReference type="AlphaFoldDB" id="A0A6P8H9S1"/>
<organism evidence="14 15">
    <name type="scientific">Actinia tenebrosa</name>
    <name type="common">Australian red waratah sea anemone</name>
    <dbReference type="NCBI Taxonomy" id="6105"/>
    <lineage>
        <taxon>Eukaryota</taxon>
        <taxon>Metazoa</taxon>
        <taxon>Cnidaria</taxon>
        <taxon>Anthozoa</taxon>
        <taxon>Hexacorallia</taxon>
        <taxon>Actiniaria</taxon>
        <taxon>Actiniidae</taxon>
        <taxon>Actinia</taxon>
    </lineage>
</organism>
<dbReference type="PROSITE" id="PS50127">
    <property type="entry name" value="UBC_2"/>
    <property type="match status" value="1"/>
</dbReference>
<dbReference type="Gene3D" id="3.10.110.10">
    <property type="entry name" value="Ubiquitin Conjugating Enzyme"/>
    <property type="match status" value="1"/>
</dbReference>
<dbReference type="Proteomes" id="UP000515163">
    <property type="component" value="Unplaced"/>
</dbReference>
<dbReference type="InterPro" id="IPR016135">
    <property type="entry name" value="UBQ-conjugating_enzyme/RWD"/>
</dbReference>
<dbReference type="KEGG" id="aten:116286999"/>
<evidence type="ECO:0000313" key="14">
    <source>
        <dbReference type="Proteomes" id="UP000515163"/>
    </source>
</evidence>
<dbReference type="GO" id="GO:0061631">
    <property type="term" value="F:ubiquitin conjugating enzyme activity"/>
    <property type="evidence" value="ECO:0007669"/>
    <property type="project" value="UniProtKB-EC"/>
</dbReference>
<accession>A0A6P8H9S1</accession>
<evidence type="ECO:0000313" key="15">
    <source>
        <dbReference type="RefSeq" id="XP_031549467.1"/>
    </source>
</evidence>
<sequence length="233" mass="26215">MQRNSRMKRELKLLAEDPPHGVSCWAVGDELHHLEAKIIGANGTPYHGGVFKIDIQIPERYPFEPPKMRFVTPIYHPNIDNSGRICLDIIKMPPKGMWKPALNIGSILSSILLLMDKPNPDDPLMADIANEFRYNYSAFFDKAKQWTLTHATDGAPANQTQNEELAEKHDENDVNISGKEKALDSDTNSSSESESDEENNIPQTTNMLKGVKRICYDDKPSTSGLRPSKIRKV</sequence>
<dbReference type="PANTHER" id="PTHR24067">
    <property type="entry name" value="UBIQUITIN-CONJUGATING ENZYME E2"/>
    <property type="match status" value="1"/>
</dbReference>
<keyword evidence="2" id="KW-0808">Transferase</keyword>
<dbReference type="RefSeq" id="XP_031549467.1">
    <property type="nucleotide sequence ID" value="XM_031693607.1"/>
</dbReference>
<dbReference type="InterPro" id="IPR050113">
    <property type="entry name" value="Ub_conjugating_enzyme"/>
</dbReference>
<dbReference type="FunFam" id="3.10.110.10:FF:000041">
    <property type="entry name" value="Ubiquitin-conjugating enzyme E2 T"/>
    <property type="match status" value="1"/>
</dbReference>
<reference evidence="15" key="1">
    <citation type="submission" date="2025-08" db="UniProtKB">
        <authorList>
            <consortium name="RefSeq"/>
        </authorList>
    </citation>
    <scope>IDENTIFICATION</scope>
    <source>
        <tissue evidence="15">Tentacle</tissue>
    </source>
</reference>
<name>A0A6P8H9S1_ACTTE</name>
<evidence type="ECO:0000256" key="4">
    <source>
        <dbReference type="ARBA" id="ARBA00022786"/>
    </source>
</evidence>
<evidence type="ECO:0000256" key="9">
    <source>
        <dbReference type="ARBA" id="ARBA00082133"/>
    </source>
</evidence>
<keyword evidence="4 11" id="KW-0833">Ubl conjugation pathway</keyword>
<evidence type="ECO:0000256" key="12">
    <source>
        <dbReference type="SAM" id="MobiDB-lite"/>
    </source>
</evidence>
<gene>
    <name evidence="15" type="primary">LOC116286999</name>
</gene>
<comment type="similarity">
    <text evidence="11">Belongs to the ubiquitin-conjugating enzyme family.</text>
</comment>
<dbReference type="Pfam" id="PF00179">
    <property type="entry name" value="UQ_con"/>
    <property type="match status" value="1"/>
</dbReference>
<evidence type="ECO:0000256" key="5">
    <source>
        <dbReference type="ARBA" id="ARBA00022840"/>
    </source>
</evidence>
<keyword evidence="5 11" id="KW-0067">ATP-binding</keyword>
<evidence type="ECO:0000256" key="2">
    <source>
        <dbReference type="ARBA" id="ARBA00022679"/>
    </source>
</evidence>
<feature type="domain" description="UBC core" evidence="13">
    <location>
        <begin position="2"/>
        <end position="152"/>
    </location>
</feature>
<evidence type="ECO:0000256" key="6">
    <source>
        <dbReference type="ARBA" id="ARBA00072440"/>
    </source>
</evidence>
<keyword evidence="3 11" id="KW-0547">Nucleotide-binding</keyword>
<evidence type="ECO:0000259" key="13">
    <source>
        <dbReference type="PROSITE" id="PS50127"/>
    </source>
</evidence>
<feature type="compositionally biased region" description="Basic and acidic residues" evidence="12">
    <location>
        <begin position="165"/>
        <end position="184"/>
    </location>
</feature>
<evidence type="ECO:0000256" key="11">
    <source>
        <dbReference type="RuleBase" id="RU362109"/>
    </source>
</evidence>
<dbReference type="InterPro" id="IPR000608">
    <property type="entry name" value="UBC"/>
</dbReference>
<dbReference type="InterPro" id="IPR023313">
    <property type="entry name" value="UBQ-conjugating_AS"/>
</dbReference>
<dbReference type="CDD" id="cd23805">
    <property type="entry name" value="UBCc_UBE2T"/>
    <property type="match status" value="1"/>
</dbReference>
<dbReference type="InParanoid" id="A0A6P8H9S1"/>
<dbReference type="OrthoDB" id="9978460at2759"/>
<dbReference type="EC" id="2.3.2.23" evidence="1"/>
<dbReference type="PROSITE" id="PS00183">
    <property type="entry name" value="UBC_1"/>
    <property type="match status" value="1"/>
</dbReference>
<dbReference type="SMART" id="SM00212">
    <property type="entry name" value="UBCc"/>
    <property type="match status" value="1"/>
</dbReference>
<dbReference type="GeneID" id="116286999"/>
<evidence type="ECO:0000256" key="7">
    <source>
        <dbReference type="ARBA" id="ARBA00076317"/>
    </source>
</evidence>
<dbReference type="GO" id="GO:0005524">
    <property type="term" value="F:ATP binding"/>
    <property type="evidence" value="ECO:0007669"/>
    <property type="project" value="UniProtKB-UniRule"/>
</dbReference>
<keyword evidence="14" id="KW-1185">Reference proteome</keyword>
<dbReference type="FunCoup" id="A0A6P8H9S1">
    <property type="interactions" value="1079"/>
</dbReference>
<dbReference type="SUPFAM" id="SSF54495">
    <property type="entry name" value="UBC-like"/>
    <property type="match status" value="1"/>
</dbReference>
<evidence type="ECO:0000256" key="1">
    <source>
        <dbReference type="ARBA" id="ARBA00012486"/>
    </source>
</evidence>
<feature type="region of interest" description="Disordered" evidence="12">
    <location>
        <begin position="165"/>
        <end position="233"/>
    </location>
</feature>
<proteinExistence type="inferred from homology"/>
<feature type="active site" description="Glycyl thioester intermediate" evidence="10">
    <location>
        <position position="86"/>
    </location>
</feature>